<dbReference type="AlphaFoldDB" id="A0AAV4PUM8"/>
<comment type="caution">
    <text evidence="3">The sequence shown here is derived from an EMBL/GenBank/DDBJ whole genome shotgun (WGS) entry which is preliminary data.</text>
</comment>
<protein>
    <submittedName>
        <fullName evidence="3">Uncharacterized protein</fullName>
    </submittedName>
</protein>
<dbReference type="Proteomes" id="UP001054837">
    <property type="component" value="Unassembled WGS sequence"/>
</dbReference>
<proteinExistence type="predicted"/>
<keyword evidence="2" id="KW-0472">Membrane</keyword>
<feature type="region of interest" description="Disordered" evidence="1">
    <location>
        <begin position="112"/>
        <end position="139"/>
    </location>
</feature>
<dbReference type="EMBL" id="BPLQ01003322">
    <property type="protein sequence ID" value="GIX99635.1"/>
    <property type="molecule type" value="Genomic_DNA"/>
</dbReference>
<keyword evidence="2" id="KW-0812">Transmembrane</keyword>
<keyword evidence="4" id="KW-1185">Reference proteome</keyword>
<organism evidence="3 4">
    <name type="scientific">Caerostris darwini</name>
    <dbReference type="NCBI Taxonomy" id="1538125"/>
    <lineage>
        <taxon>Eukaryota</taxon>
        <taxon>Metazoa</taxon>
        <taxon>Ecdysozoa</taxon>
        <taxon>Arthropoda</taxon>
        <taxon>Chelicerata</taxon>
        <taxon>Arachnida</taxon>
        <taxon>Araneae</taxon>
        <taxon>Araneomorphae</taxon>
        <taxon>Entelegynae</taxon>
        <taxon>Araneoidea</taxon>
        <taxon>Araneidae</taxon>
        <taxon>Caerostris</taxon>
    </lineage>
</organism>
<gene>
    <name evidence="3" type="ORF">CDAR_487571</name>
</gene>
<keyword evidence="2" id="KW-1133">Transmembrane helix</keyword>
<name>A0AAV4PUM8_9ARAC</name>
<accession>A0AAV4PUM8</accession>
<evidence type="ECO:0000256" key="1">
    <source>
        <dbReference type="SAM" id="MobiDB-lite"/>
    </source>
</evidence>
<sequence length="153" mass="17399">MIYHHDLPMMDKYNDEQNDCWMIVIGGNGGWMTMIGATGGWMIMIETIGGWMIMMNKSKSLVELSNQQGKLTSPETTEECYCPYFISHSHNSWSGWQPATIVPNLWTPPELTNQRRRRQVSSSASPECSPKPGRMSRTRCGVEKIASYKSFRG</sequence>
<reference evidence="3 4" key="1">
    <citation type="submission" date="2021-06" db="EMBL/GenBank/DDBJ databases">
        <title>Caerostris darwini draft genome.</title>
        <authorList>
            <person name="Kono N."/>
            <person name="Arakawa K."/>
        </authorList>
    </citation>
    <scope>NUCLEOTIDE SEQUENCE [LARGE SCALE GENOMIC DNA]</scope>
</reference>
<evidence type="ECO:0000256" key="2">
    <source>
        <dbReference type="SAM" id="Phobius"/>
    </source>
</evidence>
<feature type="transmembrane region" description="Helical" evidence="2">
    <location>
        <begin position="31"/>
        <end position="54"/>
    </location>
</feature>
<evidence type="ECO:0000313" key="3">
    <source>
        <dbReference type="EMBL" id="GIX99635.1"/>
    </source>
</evidence>
<evidence type="ECO:0000313" key="4">
    <source>
        <dbReference type="Proteomes" id="UP001054837"/>
    </source>
</evidence>